<dbReference type="InterPro" id="IPR008927">
    <property type="entry name" value="6-PGluconate_DH-like_C_sf"/>
</dbReference>
<dbReference type="Gene3D" id="1.10.1040.20">
    <property type="entry name" value="ProC-like, C-terminal domain"/>
    <property type="match status" value="1"/>
</dbReference>
<dbReference type="EMBL" id="CP070496">
    <property type="protein sequence ID" value="QSB05137.1"/>
    <property type="molecule type" value="Genomic_DNA"/>
</dbReference>
<dbReference type="SUPFAM" id="SSF48179">
    <property type="entry name" value="6-phosphogluconate dehydrogenase C-terminal domain-like"/>
    <property type="match status" value="1"/>
</dbReference>
<evidence type="ECO:0000259" key="2">
    <source>
        <dbReference type="Pfam" id="PF10727"/>
    </source>
</evidence>
<dbReference type="InterPro" id="IPR019665">
    <property type="entry name" value="OxRdtase/DH_put_Rossmann_dom"/>
</dbReference>
<dbReference type="Proteomes" id="UP000662939">
    <property type="component" value="Chromosome"/>
</dbReference>
<dbReference type="AlphaFoldDB" id="A0A895XJG3"/>
<keyword evidence="5" id="KW-1185">Reference proteome</keyword>
<feature type="region of interest" description="Disordered" evidence="1">
    <location>
        <begin position="1"/>
        <end position="23"/>
    </location>
</feature>
<evidence type="ECO:0000313" key="4">
    <source>
        <dbReference type="EMBL" id="QSB05137.1"/>
    </source>
</evidence>
<name>A0A895XJG3_9ACTN</name>
<dbReference type="InterPro" id="IPR036291">
    <property type="entry name" value="NAD(P)-bd_dom_sf"/>
</dbReference>
<evidence type="ECO:0000256" key="1">
    <source>
        <dbReference type="SAM" id="MobiDB-lite"/>
    </source>
</evidence>
<evidence type="ECO:0000259" key="3">
    <source>
        <dbReference type="Pfam" id="PF10728"/>
    </source>
</evidence>
<dbReference type="InterPro" id="IPR018931">
    <property type="entry name" value="DUF2520"/>
</dbReference>
<dbReference type="SUPFAM" id="SSF51735">
    <property type="entry name" value="NAD(P)-binding Rossmann-fold domains"/>
    <property type="match status" value="1"/>
</dbReference>
<dbReference type="Gene3D" id="3.40.50.720">
    <property type="entry name" value="NAD(P)-binding Rossmann-like Domain"/>
    <property type="match status" value="1"/>
</dbReference>
<reference evidence="4" key="1">
    <citation type="submission" date="2021-02" db="EMBL/GenBank/DDBJ databases">
        <title>Natronoglycomyces albus gen. nov., sp. nov, a haloalkaliphilic actinobacterium from a soda solonchak soil.</title>
        <authorList>
            <person name="Sorokin D.Y."/>
            <person name="Khijniak T.V."/>
            <person name="Zakharycheva A.P."/>
            <person name="Boueva O.V."/>
            <person name="Ariskina E.V."/>
            <person name="Hahnke R.L."/>
            <person name="Bunk B."/>
            <person name="Sproer C."/>
            <person name="Schumann P."/>
            <person name="Evtushenko L.I."/>
            <person name="Kublanov I.V."/>
        </authorList>
    </citation>
    <scope>NUCLEOTIDE SEQUENCE</scope>
    <source>
        <strain evidence="4">DSM 106290</strain>
    </source>
</reference>
<dbReference type="Pfam" id="PF10727">
    <property type="entry name" value="Rossmann-like"/>
    <property type="match status" value="1"/>
</dbReference>
<dbReference type="Pfam" id="PF10728">
    <property type="entry name" value="DUF2520"/>
    <property type="match status" value="1"/>
</dbReference>
<evidence type="ECO:0000313" key="5">
    <source>
        <dbReference type="Proteomes" id="UP000662939"/>
    </source>
</evidence>
<dbReference type="RefSeq" id="WP_213171138.1">
    <property type="nucleotide sequence ID" value="NZ_CP070496.1"/>
</dbReference>
<accession>A0A895XJG3</accession>
<dbReference type="InterPro" id="IPR037108">
    <property type="entry name" value="TM1727-like_C_sf"/>
</dbReference>
<feature type="domain" description="Putative oxidoreductase/dehydrogenase Rossmann-like" evidence="2">
    <location>
        <begin position="27"/>
        <end position="153"/>
    </location>
</feature>
<dbReference type="PANTHER" id="PTHR40459:SF1">
    <property type="entry name" value="CONSERVED HYPOTHETICAL ALANINE AND LEUCINE RICH PROTEIN"/>
    <property type="match status" value="1"/>
</dbReference>
<protein>
    <submittedName>
        <fullName evidence="4">DUF2520 domain-containing protein</fullName>
    </submittedName>
</protein>
<gene>
    <name evidence="4" type="ORF">JQS30_15480</name>
</gene>
<sequence length="322" mass="33734">MAPTEHTAHGNEAEGHRASGRADAANDNAELNAASRLNVGVISAGRVGSILGASLIRAGHRVVATSANSQASRARAKKYLPGAELMNVCEVARCAQLLLICVPDDAIEPLVKELVDSGSLAPGTLIVHTCGAHGIDILAPAARIGCLTMALHPAMTFTGRDEDLDRLAGVSFACTSDEQLRVIAEALVLEMSGEPQFVSEEHRPLYHAALAHGANHLSTLVTESLDLLRDAGITEPERLIAPLLSAALDNTLRHGEAALTGPVVRGDAGTVASHLEALEKTAPDAVEAYLALARRTADRAIAARQLSPEDAEQLLGVLARRR</sequence>
<dbReference type="PANTHER" id="PTHR40459">
    <property type="entry name" value="CONSERVED HYPOTHETICAL ALANINE AND LEUCINE RICH PROTEIN"/>
    <property type="match status" value="1"/>
</dbReference>
<organism evidence="4 5">
    <name type="scientific">Natronoglycomyces albus</name>
    <dbReference type="NCBI Taxonomy" id="2811108"/>
    <lineage>
        <taxon>Bacteria</taxon>
        <taxon>Bacillati</taxon>
        <taxon>Actinomycetota</taxon>
        <taxon>Actinomycetes</taxon>
        <taxon>Glycomycetales</taxon>
        <taxon>Glycomycetaceae</taxon>
        <taxon>Natronoglycomyces</taxon>
    </lineage>
</organism>
<dbReference type="KEGG" id="nav:JQS30_15480"/>
<feature type="domain" description="DUF2520" evidence="3">
    <location>
        <begin position="171"/>
        <end position="296"/>
    </location>
</feature>
<proteinExistence type="predicted"/>
<feature type="compositionally biased region" description="Basic and acidic residues" evidence="1">
    <location>
        <begin position="1"/>
        <end position="17"/>
    </location>
</feature>